<dbReference type="GO" id="GO:0000160">
    <property type="term" value="P:phosphorelay signal transduction system"/>
    <property type="evidence" value="ECO:0007669"/>
    <property type="project" value="InterPro"/>
</dbReference>
<dbReference type="Proteomes" id="UP000273516">
    <property type="component" value="Unassembled WGS sequence"/>
</dbReference>
<accession>A0A3M0MA76</accession>
<sequence length="244" mass="25897">MLSEVAAEAGAPLPMARVTPPGRPLAGLTVLVVEDSRYSSEAMRLLCMRSGARVRRADCLRSAFRHLQAYRPDVAIIDLGLPDGDGADLIRDLAHATPRVAAIVGISGDPGLHNTVLAAGADGFLAKPVESVAIFQHAVMSILPANLRSWRPTAVSDDMIQPDNASLREDLAYVAEILSRASDPNCIDYVVRFLCGVARSAHDEPLQEAALALAGDLRKGYAITASLAGISAMVEDRLARTIAH</sequence>
<dbReference type="Pfam" id="PF00072">
    <property type="entry name" value="Response_reg"/>
    <property type="match status" value="1"/>
</dbReference>
<evidence type="ECO:0000313" key="4">
    <source>
        <dbReference type="EMBL" id="RMC33234.1"/>
    </source>
</evidence>
<dbReference type="OrthoDB" id="7831674at2"/>
<dbReference type="SMART" id="SM00448">
    <property type="entry name" value="REC"/>
    <property type="match status" value="1"/>
</dbReference>
<name>A0A3M0MA76_9RHOB</name>
<protein>
    <submittedName>
        <fullName evidence="4">Response regulator</fullName>
    </submittedName>
</protein>
<dbReference type="AlphaFoldDB" id="A0A3M0MA76"/>
<evidence type="ECO:0000259" key="3">
    <source>
        <dbReference type="PROSITE" id="PS50110"/>
    </source>
</evidence>
<feature type="domain" description="Response regulatory" evidence="3">
    <location>
        <begin position="29"/>
        <end position="142"/>
    </location>
</feature>
<dbReference type="Gene3D" id="3.40.50.2300">
    <property type="match status" value="1"/>
</dbReference>
<dbReference type="InterPro" id="IPR001789">
    <property type="entry name" value="Sig_transdc_resp-reg_receiver"/>
</dbReference>
<proteinExistence type="predicted"/>
<dbReference type="PROSITE" id="PS50110">
    <property type="entry name" value="RESPONSE_REGULATORY"/>
    <property type="match status" value="1"/>
</dbReference>
<dbReference type="EMBL" id="QOKZ01000007">
    <property type="protein sequence ID" value="RMC33234.1"/>
    <property type="molecule type" value="Genomic_DNA"/>
</dbReference>
<keyword evidence="5" id="KW-1185">Reference proteome</keyword>
<comment type="caution">
    <text evidence="4">The sequence shown here is derived from an EMBL/GenBank/DDBJ whole genome shotgun (WGS) entry which is preliminary data.</text>
</comment>
<evidence type="ECO:0000256" key="1">
    <source>
        <dbReference type="ARBA" id="ARBA00022553"/>
    </source>
</evidence>
<dbReference type="CDD" id="cd00156">
    <property type="entry name" value="REC"/>
    <property type="match status" value="1"/>
</dbReference>
<dbReference type="PANTHER" id="PTHR44591:SF3">
    <property type="entry name" value="RESPONSE REGULATORY DOMAIN-CONTAINING PROTEIN"/>
    <property type="match status" value="1"/>
</dbReference>
<gene>
    <name evidence="4" type="ORF">C9E81_17020</name>
</gene>
<dbReference type="InterPro" id="IPR050595">
    <property type="entry name" value="Bact_response_regulator"/>
</dbReference>
<organism evidence="4 5">
    <name type="scientific">Paracoccus alkanivorans</name>
    <dbReference type="NCBI Taxonomy" id="2116655"/>
    <lineage>
        <taxon>Bacteria</taxon>
        <taxon>Pseudomonadati</taxon>
        <taxon>Pseudomonadota</taxon>
        <taxon>Alphaproteobacteria</taxon>
        <taxon>Rhodobacterales</taxon>
        <taxon>Paracoccaceae</taxon>
        <taxon>Paracoccus</taxon>
    </lineage>
</organism>
<evidence type="ECO:0000256" key="2">
    <source>
        <dbReference type="PROSITE-ProRule" id="PRU00169"/>
    </source>
</evidence>
<dbReference type="SUPFAM" id="SSF52172">
    <property type="entry name" value="CheY-like"/>
    <property type="match status" value="1"/>
</dbReference>
<feature type="modified residue" description="4-aspartylphosphate" evidence="2">
    <location>
        <position position="78"/>
    </location>
</feature>
<reference evidence="4 5" key="1">
    <citation type="submission" date="2018-07" db="EMBL/GenBank/DDBJ databases">
        <authorList>
            <person name="Zhang Y."/>
            <person name="Wang L."/>
            <person name="Ma S."/>
        </authorList>
    </citation>
    <scope>NUCLEOTIDE SEQUENCE [LARGE SCALE GENOMIC DNA]</scope>
    <source>
        <strain evidence="4 5">4-2</strain>
    </source>
</reference>
<evidence type="ECO:0000313" key="5">
    <source>
        <dbReference type="Proteomes" id="UP000273516"/>
    </source>
</evidence>
<dbReference type="PANTHER" id="PTHR44591">
    <property type="entry name" value="STRESS RESPONSE REGULATOR PROTEIN 1"/>
    <property type="match status" value="1"/>
</dbReference>
<keyword evidence="1 2" id="KW-0597">Phosphoprotein</keyword>
<dbReference type="InterPro" id="IPR011006">
    <property type="entry name" value="CheY-like_superfamily"/>
</dbReference>